<dbReference type="AlphaFoldDB" id="A0A5K1K5Q2"/>
<proteinExistence type="predicted"/>
<dbReference type="EMBL" id="LR729561">
    <property type="protein sequence ID" value="VWP01664.1"/>
    <property type="molecule type" value="Genomic_DNA"/>
</dbReference>
<name>A0A5K1K5Q2_9APHY</name>
<evidence type="ECO:0000313" key="1">
    <source>
        <dbReference type="EMBL" id="VWP01664.1"/>
    </source>
</evidence>
<organism evidence="1">
    <name type="scientific">Ganoderma boninense</name>
    <dbReference type="NCBI Taxonomy" id="34458"/>
    <lineage>
        <taxon>Eukaryota</taxon>
        <taxon>Fungi</taxon>
        <taxon>Dikarya</taxon>
        <taxon>Basidiomycota</taxon>
        <taxon>Agaricomycotina</taxon>
        <taxon>Agaricomycetes</taxon>
        <taxon>Polyporales</taxon>
        <taxon>Polyporaceae</taxon>
        <taxon>Ganoderma</taxon>
    </lineage>
</organism>
<gene>
    <name evidence="1" type="primary">Q2VLJ1</name>
</gene>
<accession>A0A5K1K5Q2</accession>
<protein>
    <submittedName>
        <fullName evidence="1">N/A</fullName>
    </submittedName>
</protein>
<reference evidence="1" key="1">
    <citation type="submission" date="2019-10" db="EMBL/GenBank/DDBJ databases">
        <authorList>
            <person name="Nor Muhammad N."/>
        </authorList>
    </citation>
    <scope>NUCLEOTIDE SEQUENCE</scope>
</reference>
<sequence>MLHILRRCPSRGVRHLEVEFEEDESEHELFFYIPQAFPQLQYVVIHRYRCPVGGADVTPVATLAKALAPLRDLRILLCNLDFVEAPDPFSDDFSPFVNDTLQDAADVLARSLSRTVEVIGFLLRRDILAHYLYFRPVRDGRSGPDAQRDRFACKTSGLPMGDMTSLCRP</sequence>